<organism evidence="1 2">
    <name type="scientific">Araneus ventricosus</name>
    <name type="common">Orbweaver spider</name>
    <name type="synonym">Epeira ventricosa</name>
    <dbReference type="NCBI Taxonomy" id="182803"/>
    <lineage>
        <taxon>Eukaryota</taxon>
        <taxon>Metazoa</taxon>
        <taxon>Ecdysozoa</taxon>
        <taxon>Arthropoda</taxon>
        <taxon>Chelicerata</taxon>
        <taxon>Arachnida</taxon>
        <taxon>Araneae</taxon>
        <taxon>Araneomorphae</taxon>
        <taxon>Entelegynae</taxon>
        <taxon>Araneoidea</taxon>
        <taxon>Araneidae</taxon>
        <taxon>Araneus</taxon>
    </lineage>
</organism>
<protein>
    <submittedName>
        <fullName evidence="1">Uncharacterized protein</fullName>
    </submittedName>
</protein>
<proteinExistence type="predicted"/>
<comment type="caution">
    <text evidence="1">The sequence shown here is derived from an EMBL/GenBank/DDBJ whole genome shotgun (WGS) entry which is preliminary data.</text>
</comment>
<keyword evidence="2" id="KW-1185">Reference proteome</keyword>
<gene>
    <name evidence="1" type="ORF">AVEN_162966_1</name>
</gene>
<reference evidence="1 2" key="1">
    <citation type="journal article" date="2019" name="Sci. Rep.">
        <title>Orb-weaving spider Araneus ventricosus genome elucidates the spidroin gene catalogue.</title>
        <authorList>
            <person name="Kono N."/>
            <person name="Nakamura H."/>
            <person name="Ohtoshi R."/>
            <person name="Moran D.A.P."/>
            <person name="Shinohara A."/>
            <person name="Yoshida Y."/>
            <person name="Fujiwara M."/>
            <person name="Mori M."/>
            <person name="Tomita M."/>
            <person name="Arakawa K."/>
        </authorList>
    </citation>
    <scope>NUCLEOTIDE SEQUENCE [LARGE SCALE GENOMIC DNA]</scope>
</reference>
<evidence type="ECO:0000313" key="2">
    <source>
        <dbReference type="Proteomes" id="UP000499080"/>
    </source>
</evidence>
<dbReference type="AlphaFoldDB" id="A0A4Y2BZ67"/>
<dbReference type="OrthoDB" id="6774547at2759"/>
<evidence type="ECO:0000313" key="1">
    <source>
        <dbReference type="EMBL" id="GBL97510.1"/>
    </source>
</evidence>
<accession>A0A4Y2BZ67</accession>
<dbReference type="EMBL" id="BGPR01000130">
    <property type="protein sequence ID" value="GBL97510.1"/>
    <property type="molecule type" value="Genomic_DNA"/>
</dbReference>
<sequence>MRCSLPGHSCVKEDDSIHSNIEKAMNKTDFYSPIGLIRILKQVNPRRPHCVIQMQPYDFKDFQGTAKLLDHKIVPFTSGAVLKFSRTPAQGEFQNIERQIGT</sequence>
<dbReference type="Proteomes" id="UP000499080">
    <property type="component" value="Unassembled WGS sequence"/>
</dbReference>
<name>A0A4Y2BZ67_ARAVE</name>